<protein>
    <submittedName>
        <fullName evidence="2">Uncharacterized protein</fullName>
    </submittedName>
</protein>
<name>A0A8S1HLN6_9PELO</name>
<sequence length="110" mass="12708">MEPSRAHEILEGKASDLEQTRVPPTLRPFIKEKLWNYSMRKRAPMDEVVKFLKKTYRNCKKLEGLPKTTTNEESTGGKGDGSFNNALKNRRREPVSRNVIMEQVCPTKED</sequence>
<reference evidence="2" key="1">
    <citation type="submission" date="2020-10" db="EMBL/GenBank/DDBJ databases">
        <authorList>
            <person name="Kikuchi T."/>
        </authorList>
    </citation>
    <scope>NUCLEOTIDE SEQUENCE</scope>
    <source>
        <strain evidence="2">NKZ352</strain>
    </source>
</reference>
<evidence type="ECO:0000256" key="1">
    <source>
        <dbReference type="SAM" id="MobiDB-lite"/>
    </source>
</evidence>
<organism evidence="2 3">
    <name type="scientific">Caenorhabditis auriculariae</name>
    <dbReference type="NCBI Taxonomy" id="2777116"/>
    <lineage>
        <taxon>Eukaryota</taxon>
        <taxon>Metazoa</taxon>
        <taxon>Ecdysozoa</taxon>
        <taxon>Nematoda</taxon>
        <taxon>Chromadorea</taxon>
        <taxon>Rhabditida</taxon>
        <taxon>Rhabditina</taxon>
        <taxon>Rhabditomorpha</taxon>
        <taxon>Rhabditoidea</taxon>
        <taxon>Rhabditidae</taxon>
        <taxon>Peloderinae</taxon>
        <taxon>Caenorhabditis</taxon>
    </lineage>
</organism>
<feature type="region of interest" description="Disordered" evidence="1">
    <location>
        <begin position="63"/>
        <end position="110"/>
    </location>
</feature>
<accession>A0A8S1HLN6</accession>
<gene>
    <name evidence="2" type="ORF">CAUJ_LOCUS10129</name>
</gene>
<dbReference type="Proteomes" id="UP000835052">
    <property type="component" value="Unassembled WGS sequence"/>
</dbReference>
<evidence type="ECO:0000313" key="3">
    <source>
        <dbReference type="Proteomes" id="UP000835052"/>
    </source>
</evidence>
<dbReference type="EMBL" id="CAJGYM010000042">
    <property type="protein sequence ID" value="CAD6194210.1"/>
    <property type="molecule type" value="Genomic_DNA"/>
</dbReference>
<keyword evidence="3" id="KW-1185">Reference proteome</keyword>
<dbReference type="AlphaFoldDB" id="A0A8S1HLN6"/>
<comment type="caution">
    <text evidence="2">The sequence shown here is derived from an EMBL/GenBank/DDBJ whole genome shotgun (WGS) entry which is preliminary data.</text>
</comment>
<proteinExistence type="predicted"/>
<evidence type="ECO:0000313" key="2">
    <source>
        <dbReference type="EMBL" id="CAD6194210.1"/>
    </source>
</evidence>